<gene>
    <name evidence="1" type="ORF">Scep_026354</name>
</gene>
<keyword evidence="2" id="KW-1185">Reference proteome</keyword>
<dbReference type="AlphaFoldDB" id="A0AAP0EJZ3"/>
<reference evidence="1 2" key="1">
    <citation type="submission" date="2024-01" db="EMBL/GenBank/DDBJ databases">
        <title>Genome assemblies of Stephania.</title>
        <authorList>
            <person name="Yang L."/>
        </authorList>
    </citation>
    <scope>NUCLEOTIDE SEQUENCE [LARGE SCALE GENOMIC DNA]</scope>
    <source>
        <strain evidence="1">JXDWG</strain>
        <tissue evidence="1">Leaf</tissue>
    </source>
</reference>
<dbReference type="Proteomes" id="UP001419268">
    <property type="component" value="Unassembled WGS sequence"/>
</dbReference>
<sequence length="50" mass="6000">MGHVLVCEPQDRSQNMCAHEDQWLTFNHIHFLYKLVINSSNQTFSFHFFT</sequence>
<dbReference type="EMBL" id="JBBNAG010000011">
    <property type="protein sequence ID" value="KAK9094885.1"/>
    <property type="molecule type" value="Genomic_DNA"/>
</dbReference>
<proteinExistence type="predicted"/>
<organism evidence="1 2">
    <name type="scientific">Stephania cephalantha</name>
    <dbReference type="NCBI Taxonomy" id="152367"/>
    <lineage>
        <taxon>Eukaryota</taxon>
        <taxon>Viridiplantae</taxon>
        <taxon>Streptophyta</taxon>
        <taxon>Embryophyta</taxon>
        <taxon>Tracheophyta</taxon>
        <taxon>Spermatophyta</taxon>
        <taxon>Magnoliopsida</taxon>
        <taxon>Ranunculales</taxon>
        <taxon>Menispermaceae</taxon>
        <taxon>Menispermoideae</taxon>
        <taxon>Cissampelideae</taxon>
        <taxon>Stephania</taxon>
    </lineage>
</organism>
<protein>
    <submittedName>
        <fullName evidence="1">Uncharacterized protein</fullName>
    </submittedName>
</protein>
<name>A0AAP0EJZ3_9MAGN</name>
<evidence type="ECO:0000313" key="2">
    <source>
        <dbReference type="Proteomes" id="UP001419268"/>
    </source>
</evidence>
<evidence type="ECO:0000313" key="1">
    <source>
        <dbReference type="EMBL" id="KAK9094885.1"/>
    </source>
</evidence>
<comment type="caution">
    <text evidence="1">The sequence shown here is derived from an EMBL/GenBank/DDBJ whole genome shotgun (WGS) entry which is preliminary data.</text>
</comment>
<accession>A0AAP0EJZ3</accession>